<name>A0ACA9N5I4_9GLOM</name>
<dbReference type="Proteomes" id="UP000789920">
    <property type="component" value="Unassembled WGS sequence"/>
</dbReference>
<proteinExistence type="predicted"/>
<protein>
    <submittedName>
        <fullName evidence="1">34512_t:CDS:1</fullName>
    </submittedName>
</protein>
<dbReference type="EMBL" id="CAJVQC010011965">
    <property type="protein sequence ID" value="CAG8633381.1"/>
    <property type="molecule type" value="Genomic_DNA"/>
</dbReference>
<sequence length="217" mass="25525">MILRTKSRQKLRRSYFLSLAPETFLHICTYLSPVDLLSLSKVCKQFYNDLSIGESSSTVQKIWQQSRLKFMPYRTLGPPKGTNERDYIRLLVEEKCLFCGKKSRTSKIYWDIGVRACISCFKIRTITGFQLFCSDPAACKILKFIPYTKIKNGTKTYWKVLIDSKVNEYNSLFDNDRAEWLSQQSKQTDEIEYELASRWHEDFKANRYADKDKAKLK</sequence>
<keyword evidence="2" id="KW-1185">Reference proteome</keyword>
<gene>
    <name evidence="1" type="ORF">RPERSI_LOCUS7206</name>
</gene>
<organism evidence="1 2">
    <name type="scientific">Racocetra persica</name>
    <dbReference type="NCBI Taxonomy" id="160502"/>
    <lineage>
        <taxon>Eukaryota</taxon>
        <taxon>Fungi</taxon>
        <taxon>Fungi incertae sedis</taxon>
        <taxon>Mucoromycota</taxon>
        <taxon>Glomeromycotina</taxon>
        <taxon>Glomeromycetes</taxon>
        <taxon>Diversisporales</taxon>
        <taxon>Gigasporaceae</taxon>
        <taxon>Racocetra</taxon>
    </lineage>
</organism>
<comment type="caution">
    <text evidence="1">The sequence shown here is derived from an EMBL/GenBank/DDBJ whole genome shotgun (WGS) entry which is preliminary data.</text>
</comment>
<evidence type="ECO:0000313" key="1">
    <source>
        <dbReference type="EMBL" id="CAG8633381.1"/>
    </source>
</evidence>
<reference evidence="1" key="1">
    <citation type="submission" date="2021-06" db="EMBL/GenBank/DDBJ databases">
        <authorList>
            <person name="Kallberg Y."/>
            <person name="Tangrot J."/>
            <person name="Rosling A."/>
        </authorList>
    </citation>
    <scope>NUCLEOTIDE SEQUENCE</scope>
    <source>
        <strain evidence="1">MA461A</strain>
    </source>
</reference>
<accession>A0ACA9N5I4</accession>
<evidence type="ECO:0000313" key="2">
    <source>
        <dbReference type="Proteomes" id="UP000789920"/>
    </source>
</evidence>